<keyword evidence="3 6" id="KW-0507">mRNA processing</keyword>
<dbReference type="Pfam" id="PF01423">
    <property type="entry name" value="LSM"/>
    <property type="match status" value="1"/>
</dbReference>
<reference evidence="8" key="2">
    <citation type="submission" date="2014-02" db="EMBL/GenBank/DDBJ databases">
        <title>Complete DNA sequence of /Kuraishia capsulata/ illustrates novel genomic features among budding yeasts (/Saccharomycotina/).</title>
        <authorList>
            <person name="Morales L."/>
            <person name="Noel B."/>
            <person name="Porcel B."/>
            <person name="Marcet-Houben M."/>
            <person name="Hullo M-F."/>
            <person name="Sacerdot C."/>
            <person name="Tekaia F."/>
            <person name="Leh-Louis V."/>
            <person name="Despons L."/>
            <person name="Khanna V."/>
            <person name="Aury J-M."/>
            <person name="Barbe V."/>
            <person name="Couloux A."/>
            <person name="Labadie K."/>
            <person name="Pelletier E."/>
            <person name="Souciet J-L."/>
            <person name="Boekhout T."/>
            <person name="Gabaldon T."/>
            <person name="Wincker P."/>
            <person name="Dujon B."/>
        </authorList>
    </citation>
    <scope>NUCLEOTIDE SEQUENCE</scope>
    <source>
        <strain evidence="8">CBS 1993</strain>
    </source>
</reference>
<comment type="subcellular location">
    <subcellularLocation>
        <location evidence="6">Cytoplasm</location>
    </subcellularLocation>
    <subcellularLocation>
        <location evidence="6">Cytoplasm</location>
        <location evidence="6">P-body</location>
    </subcellularLocation>
</comment>
<dbReference type="PANTHER" id="PTHR15588:SF8">
    <property type="entry name" value="U6 SNRNA-ASSOCIATED SM-LIKE PROTEIN LSM1"/>
    <property type="match status" value="1"/>
</dbReference>
<evidence type="ECO:0000256" key="5">
    <source>
        <dbReference type="ARBA" id="ARBA00023274"/>
    </source>
</evidence>
<dbReference type="Proteomes" id="UP000019384">
    <property type="component" value="Unassembled WGS sequence"/>
</dbReference>
<evidence type="ECO:0000256" key="1">
    <source>
        <dbReference type="ARBA" id="ARBA00006850"/>
    </source>
</evidence>
<comment type="subunit">
    <text evidence="6">Component of the heptameric LSM1-LSM7 complex that forms a seven-membered ring structure with a donut shape.</text>
</comment>
<keyword evidence="5 6" id="KW-0687">Ribonucleoprotein</keyword>
<comment type="function">
    <text evidence="6">Component of the cytoplasmic LSM1-LSM7 complex which is involved in mRNA degradation.</text>
</comment>
<feature type="domain" description="Sm" evidence="7">
    <location>
        <begin position="26"/>
        <end position="102"/>
    </location>
</feature>
<dbReference type="GO" id="GO:0005634">
    <property type="term" value="C:nucleus"/>
    <property type="evidence" value="ECO:0007669"/>
    <property type="project" value="EnsemblFungi"/>
</dbReference>
<accession>W6MWR9</accession>
<evidence type="ECO:0000256" key="6">
    <source>
        <dbReference type="RuleBase" id="RU365047"/>
    </source>
</evidence>
<dbReference type="GO" id="GO:0003729">
    <property type="term" value="F:mRNA binding"/>
    <property type="evidence" value="ECO:0007669"/>
    <property type="project" value="EnsemblFungi"/>
</dbReference>
<dbReference type="GO" id="GO:1990904">
    <property type="term" value="C:ribonucleoprotein complex"/>
    <property type="evidence" value="ECO:0007669"/>
    <property type="project" value="UniProtKB-KW"/>
</dbReference>
<dbReference type="SUPFAM" id="SSF50182">
    <property type="entry name" value="Sm-like ribonucleoproteins"/>
    <property type="match status" value="1"/>
</dbReference>
<dbReference type="InterPro" id="IPR001163">
    <property type="entry name" value="Sm_dom_euk/arc"/>
</dbReference>
<dbReference type="SMART" id="SM00651">
    <property type="entry name" value="Sm"/>
    <property type="match status" value="1"/>
</dbReference>
<dbReference type="OrthoDB" id="10263346at2759"/>
<dbReference type="AlphaFoldDB" id="W6MWR9"/>
<dbReference type="PROSITE" id="PS52002">
    <property type="entry name" value="SM"/>
    <property type="match status" value="1"/>
</dbReference>
<keyword evidence="2 6" id="KW-0963">Cytoplasm</keyword>
<dbReference type="GO" id="GO:0006397">
    <property type="term" value="P:mRNA processing"/>
    <property type="evidence" value="ECO:0007669"/>
    <property type="project" value="UniProtKB-UniRule"/>
</dbReference>
<dbReference type="GO" id="GO:1990726">
    <property type="term" value="C:Lsm1-7-Pat1 complex"/>
    <property type="evidence" value="ECO:0007669"/>
    <property type="project" value="EnsemblFungi"/>
</dbReference>
<protein>
    <recommendedName>
        <fullName evidence="6">U6 snRNA-associated Sm-like protein LSm1</fullName>
    </recommendedName>
</protein>
<reference evidence="8" key="1">
    <citation type="submission" date="2013-12" db="EMBL/GenBank/DDBJ databases">
        <authorList>
            <person name="Genoscope - CEA"/>
        </authorList>
    </citation>
    <scope>NUCLEOTIDE SEQUENCE</scope>
    <source>
        <strain evidence="8">CBS 1993</strain>
    </source>
</reference>
<dbReference type="InterPro" id="IPR044642">
    <property type="entry name" value="PTHR15588"/>
</dbReference>
<dbReference type="Gene3D" id="2.30.30.100">
    <property type="match status" value="1"/>
</dbReference>
<gene>
    <name evidence="6" type="primary">LSM1</name>
    <name evidence="8" type="ORF">KUCA_T00003774001</name>
</gene>
<comment type="similarity">
    <text evidence="1 6">Belongs to the snRNP Sm proteins family.</text>
</comment>
<evidence type="ECO:0000256" key="2">
    <source>
        <dbReference type="ARBA" id="ARBA00022490"/>
    </source>
</evidence>
<evidence type="ECO:0000256" key="4">
    <source>
        <dbReference type="ARBA" id="ARBA00022884"/>
    </source>
</evidence>
<keyword evidence="4 6" id="KW-0694">RNA-binding</keyword>
<dbReference type="GO" id="GO:0000932">
    <property type="term" value="C:P-body"/>
    <property type="evidence" value="ECO:0007669"/>
    <property type="project" value="UniProtKB-SubCell"/>
</dbReference>
<dbReference type="GO" id="GO:0003682">
    <property type="term" value="F:chromatin binding"/>
    <property type="evidence" value="ECO:0007669"/>
    <property type="project" value="EnsemblFungi"/>
</dbReference>
<sequence length="154" mass="17936">MSETETTPPASEDRREDLYLESYSFTTAAQIIGSVDRKVFVYLRDERTIFGVLRTFDQFANLVIQDAVERICLPGKRYADEERDTYIIRGENVTMMGELDIDKEDQPMESFTRIPFKEAEREFKQIQHNIKLSQAKKQEILTKNGLVGDYIQDP</sequence>
<dbReference type="InterPro" id="IPR010920">
    <property type="entry name" value="LSM_dom_sf"/>
</dbReference>
<keyword evidence="9" id="KW-1185">Reference proteome</keyword>
<dbReference type="STRING" id="1382522.W6MWR9"/>
<name>W6MWR9_9ASCO</name>
<dbReference type="CDD" id="cd01728">
    <property type="entry name" value="LSm1"/>
    <property type="match status" value="1"/>
</dbReference>
<evidence type="ECO:0000313" key="9">
    <source>
        <dbReference type="Proteomes" id="UP000019384"/>
    </source>
</evidence>
<evidence type="ECO:0000256" key="3">
    <source>
        <dbReference type="ARBA" id="ARBA00022664"/>
    </source>
</evidence>
<dbReference type="GO" id="GO:0000290">
    <property type="term" value="P:deadenylation-dependent decapping of nuclear-transcribed mRNA"/>
    <property type="evidence" value="ECO:0007669"/>
    <property type="project" value="EnsemblFungi"/>
</dbReference>
<evidence type="ECO:0000259" key="7">
    <source>
        <dbReference type="PROSITE" id="PS52002"/>
    </source>
</evidence>
<dbReference type="InterPro" id="IPR034104">
    <property type="entry name" value="Lsm1"/>
</dbReference>
<organism evidence="8 9">
    <name type="scientific">Kuraishia capsulata CBS 1993</name>
    <dbReference type="NCBI Taxonomy" id="1382522"/>
    <lineage>
        <taxon>Eukaryota</taxon>
        <taxon>Fungi</taxon>
        <taxon>Dikarya</taxon>
        <taxon>Ascomycota</taxon>
        <taxon>Saccharomycotina</taxon>
        <taxon>Pichiomycetes</taxon>
        <taxon>Pichiales</taxon>
        <taxon>Pichiaceae</taxon>
        <taxon>Kuraishia</taxon>
    </lineage>
</organism>
<evidence type="ECO:0000313" key="8">
    <source>
        <dbReference type="EMBL" id="CDK27795.1"/>
    </source>
</evidence>
<dbReference type="HOGENOM" id="CLU_076902_0_1_1"/>
<proteinExistence type="inferred from homology"/>
<dbReference type="PANTHER" id="PTHR15588">
    <property type="entry name" value="LSM1"/>
    <property type="match status" value="1"/>
</dbReference>
<dbReference type="EMBL" id="HG793128">
    <property type="protein sequence ID" value="CDK27795.1"/>
    <property type="molecule type" value="Genomic_DNA"/>
</dbReference>
<dbReference type="InterPro" id="IPR047575">
    <property type="entry name" value="Sm"/>
</dbReference>